<dbReference type="Proteomes" id="UP000095419">
    <property type="component" value="Unassembled WGS sequence"/>
</dbReference>
<evidence type="ECO:0000256" key="1">
    <source>
        <dbReference type="SAM" id="MobiDB-lite"/>
    </source>
</evidence>
<name>A0A174P6J0_BACUN</name>
<feature type="region of interest" description="Disordered" evidence="1">
    <location>
        <begin position="82"/>
        <end position="104"/>
    </location>
</feature>
<protein>
    <submittedName>
        <fullName evidence="2">Uncharacterized protein</fullName>
    </submittedName>
</protein>
<sequence>MVDNNNQYIPMVHIVDRNKRRERLASRLEVCADRICDLQDRLMAGITALRPIEYDRLLDEYRAELVRYDNIDRELRQLEDPTKTEEYRAYHRNAGKQQKNKINY</sequence>
<evidence type="ECO:0000313" key="3">
    <source>
        <dbReference type="EMBL" id="GKH14992.1"/>
    </source>
</evidence>
<proteinExistence type="predicted"/>
<evidence type="ECO:0000313" key="4">
    <source>
        <dbReference type="Proteomes" id="UP000095419"/>
    </source>
</evidence>
<dbReference type="AlphaFoldDB" id="A0A174P6J0"/>
<dbReference type="EMBL" id="CYZF01000015">
    <property type="protein sequence ID" value="CUP54440.1"/>
    <property type="molecule type" value="Genomic_DNA"/>
</dbReference>
<reference evidence="3" key="2">
    <citation type="submission" date="2022-01" db="EMBL/GenBank/DDBJ databases">
        <title>Novel bile acid biosynthetic pathways are enriched in the microbiome of centenarians.</title>
        <authorList>
            <person name="Sato Y."/>
            <person name="Atarashi K."/>
            <person name="Plichta R.D."/>
            <person name="Arai Y."/>
            <person name="Sasajima S."/>
            <person name="Kearney M.S."/>
            <person name="Suda W."/>
            <person name="Takeshita K."/>
            <person name="Sasaki T."/>
            <person name="Okamoto S."/>
            <person name="Skelly N.A."/>
            <person name="Okamura Y."/>
            <person name="Vlamakis H."/>
            <person name="Li Y."/>
            <person name="Tanoue T."/>
            <person name="Takei H."/>
            <person name="Nittono H."/>
            <person name="Narushima S."/>
            <person name="Irie J."/>
            <person name="Itoh H."/>
            <person name="Moriya K."/>
            <person name="Sugiura Y."/>
            <person name="Suematsu M."/>
            <person name="Moritoki N."/>
            <person name="Shibata S."/>
            <person name="Littman R.D."/>
            <person name="Fischbach A.M."/>
            <person name="Uwamino Y."/>
            <person name="Inoue T."/>
            <person name="Honda A."/>
            <person name="Hattori M."/>
            <person name="Murai T."/>
            <person name="Xavier J.R."/>
            <person name="Hirose N."/>
            <person name="Honda K."/>
        </authorList>
    </citation>
    <scope>NUCLEOTIDE SEQUENCE</scope>
    <source>
        <strain evidence="3">CE91-St12</strain>
    </source>
</reference>
<organism evidence="2 4">
    <name type="scientific">Bacteroides uniformis</name>
    <dbReference type="NCBI Taxonomy" id="820"/>
    <lineage>
        <taxon>Bacteria</taxon>
        <taxon>Pseudomonadati</taxon>
        <taxon>Bacteroidota</taxon>
        <taxon>Bacteroidia</taxon>
        <taxon>Bacteroidales</taxon>
        <taxon>Bacteroidaceae</taxon>
        <taxon>Bacteroides</taxon>
    </lineage>
</organism>
<reference evidence="2 4" key="1">
    <citation type="submission" date="2015-09" db="EMBL/GenBank/DDBJ databases">
        <authorList>
            <consortium name="Pathogen Informatics"/>
        </authorList>
    </citation>
    <scope>NUCLEOTIDE SEQUENCE [LARGE SCALE GENOMIC DNA]</scope>
    <source>
        <strain evidence="2 4">2789STDY5608791</strain>
    </source>
</reference>
<feature type="compositionally biased region" description="Polar residues" evidence="1">
    <location>
        <begin position="95"/>
        <end position="104"/>
    </location>
</feature>
<dbReference type="Proteomes" id="UP001055048">
    <property type="component" value="Unassembled WGS sequence"/>
</dbReference>
<evidence type="ECO:0000313" key="2">
    <source>
        <dbReference type="EMBL" id="CUP54440.1"/>
    </source>
</evidence>
<gene>
    <name evidence="3" type="ORF">CE91St12_32020</name>
    <name evidence="2" type="ORF">ERS417307_03904</name>
</gene>
<accession>A0A174P6J0</accession>
<dbReference type="EMBL" id="BQNL01000001">
    <property type="protein sequence ID" value="GKH14992.1"/>
    <property type="molecule type" value="Genomic_DNA"/>
</dbReference>